<evidence type="ECO:0000313" key="5">
    <source>
        <dbReference type="Proteomes" id="UP000800303"/>
    </source>
</evidence>
<feature type="domain" description="HTH tetR-type" evidence="3">
    <location>
        <begin position="1"/>
        <end position="47"/>
    </location>
</feature>
<organism evidence="4 5">
    <name type="scientific">Saccharibacillus alkalitolerans</name>
    <dbReference type="NCBI Taxonomy" id="2705290"/>
    <lineage>
        <taxon>Bacteria</taxon>
        <taxon>Bacillati</taxon>
        <taxon>Bacillota</taxon>
        <taxon>Bacilli</taxon>
        <taxon>Bacillales</taxon>
        <taxon>Paenibacillaceae</taxon>
        <taxon>Saccharibacillus</taxon>
    </lineage>
</organism>
<dbReference type="PANTHER" id="PTHR43479:SF7">
    <property type="entry name" value="TETR-FAMILY TRANSCRIPTIONAL REGULATOR"/>
    <property type="match status" value="1"/>
</dbReference>
<sequence>MAEKEFDKITIQDLSERADVSRRTVYLHYEDKFDLLDQLIAEHIGNLERICEDMDEDVDYERAGRLWFEYFESAASFFSALLTSKGSPFFRRHFLDFFIRELEKGTPASAKTEQSVEIGRDVEMHFLGAAMVGIVEWWFQNGRPYPPSTMASRLGTLLERNAEAVLSST</sequence>
<dbReference type="InterPro" id="IPR001647">
    <property type="entry name" value="HTH_TetR"/>
</dbReference>
<evidence type="ECO:0000256" key="2">
    <source>
        <dbReference type="PROSITE-ProRule" id="PRU00335"/>
    </source>
</evidence>
<name>A0ABX0F7T5_9BACL</name>
<evidence type="ECO:0000259" key="3">
    <source>
        <dbReference type="PROSITE" id="PS50977"/>
    </source>
</evidence>
<dbReference type="InterPro" id="IPR039532">
    <property type="entry name" value="TetR_C_Firmicutes"/>
</dbReference>
<accession>A0ABX0F7T5</accession>
<evidence type="ECO:0000256" key="1">
    <source>
        <dbReference type="ARBA" id="ARBA00023125"/>
    </source>
</evidence>
<dbReference type="SUPFAM" id="SSF46689">
    <property type="entry name" value="Homeodomain-like"/>
    <property type="match status" value="1"/>
</dbReference>
<dbReference type="PROSITE" id="PS50977">
    <property type="entry name" value="HTH_TETR_2"/>
    <property type="match status" value="1"/>
</dbReference>
<feature type="DNA-binding region" description="H-T-H motif" evidence="2">
    <location>
        <begin position="10"/>
        <end position="29"/>
    </location>
</feature>
<dbReference type="RefSeq" id="WP_166273668.1">
    <property type="nucleotide sequence ID" value="NZ_JAAFGS010000002.1"/>
</dbReference>
<gene>
    <name evidence="4" type="ORF">GYN08_08035</name>
</gene>
<dbReference type="InterPro" id="IPR009057">
    <property type="entry name" value="Homeodomain-like_sf"/>
</dbReference>
<protein>
    <submittedName>
        <fullName evidence="4">TetR/AcrR family transcriptional regulator</fullName>
    </submittedName>
</protein>
<evidence type="ECO:0000313" key="4">
    <source>
        <dbReference type="EMBL" id="NGZ75266.1"/>
    </source>
</evidence>
<keyword evidence="1 2" id="KW-0238">DNA-binding</keyword>
<dbReference type="PANTHER" id="PTHR43479">
    <property type="entry name" value="ACREF/ENVCD OPERON REPRESSOR-RELATED"/>
    <property type="match status" value="1"/>
</dbReference>
<dbReference type="Pfam" id="PF14278">
    <property type="entry name" value="TetR_C_8"/>
    <property type="match status" value="1"/>
</dbReference>
<keyword evidence="5" id="KW-1185">Reference proteome</keyword>
<dbReference type="Pfam" id="PF00440">
    <property type="entry name" value="TetR_N"/>
    <property type="match status" value="1"/>
</dbReference>
<dbReference type="EMBL" id="JAAFGS010000002">
    <property type="protein sequence ID" value="NGZ75266.1"/>
    <property type="molecule type" value="Genomic_DNA"/>
</dbReference>
<proteinExistence type="predicted"/>
<dbReference type="InterPro" id="IPR050624">
    <property type="entry name" value="HTH-type_Tx_Regulator"/>
</dbReference>
<dbReference type="Proteomes" id="UP000800303">
    <property type="component" value="Unassembled WGS sequence"/>
</dbReference>
<comment type="caution">
    <text evidence="4">The sequence shown here is derived from an EMBL/GenBank/DDBJ whole genome shotgun (WGS) entry which is preliminary data.</text>
</comment>
<reference evidence="4 5" key="1">
    <citation type="submission" date="2020-01" db="EMBL/GenBank/DDBJ databases">
        <title>Polyphasic characterisation and genomic insights into a novel alkali tolerant bacterium VR-M41.</title>
        <authorList>
            <person name="Vemuluri V.R."/>
        </authorList>
    </citation>
    <scope>NUCLEOTIDE SEQUENCE [LARGE SCALE GENOMIC DNA]</scope>
    <source>
        <strain evidence="4 5">VR-M41</strain>
    </source>
</reference>
<dbReference type="Gene3D" id="1.10.357.10">
    <property type="entry name" value="Tetracycline Repressor, domain 2"/>
    <property type="match status" value="1"/>
</dbReference>